<dbReference type="AlphaFoldDB" id="A0A7S3RCY8"/>
<organism evidence="3">
    <name type="scientific">Strombidinopsis acuminata</name>
    <dbReference type="NCBI Taxonomy" id="141414"/>
    <lineage>
        <taxon>Eukaryota</taxon>
        <taxon>Sar</taxon>
        <taxon>Alveolata</taxon>
        <taxon>Ciliophora</taxon>
        <taxon>Intramacronucleata</taxon>
        <taxon>Spirotrichea</taxon>
        <taxon>Choreotrichia</taxon>
        <taxon>Choreotrichida</taxon>
        <taxon>Strombidinopsidae</taxon>
        <taxon>Strombidinopsis</taxon>
    </lineage>
</organism>
<feature type="region of interest" description="Disordered" evidence="1">
    <location>
        <begin position="25"/>
        <end position="69"/>
    </location>
</feature>
<dbReference type="PROSITE" id="PS00028">
    <property type="entry name" value="ZINC_FINGER_C2H2_1"/>
    <property type="match status" value="1"/>
</dbReference>
<evidence type="ECO:0000313" key="3">
    <source>
        <dbReference type="EMBL" id="CAE0520092.1"/>
    </source>
</evidence>
<accession>A0A7S3RCY8</accession>
<reference evidence="3" key="1">
    <citation type="submission" date="2021-01" db="EMBL/GenBank/DDBJ databases">
        <authorList>
            <person name="Corre E."/>
            <person name="Pelletier E."/>
            <person name="Niang G."/>
            <person name="Scheremetjew M."/>
            <person name="Finn R."/>
            <person name="Kale V."/>
            <person name="Holt S."/>
            <person name="Cochrane G."/>
            <person name="Meng A."/>
            <person name="Brown T."/>
            <person name="Cohen L."/>
        </authorList>
    </citation>
    <scope>NUCLEOTIDE SEQUENCE</scope>
    <source>
        <strain evidence="3">SPMC142</strain>
    </source>
</reference>
<gene>
    <name evidence="3" type="ORF">SACU0126_LOCUS1298</name>
</gene>
<dbReference type="EMBL" id="HBIQ01003412">
    <property type="protein sequence ID" value="CAE0520092.1"/>
    <property type="molecule type" value="Transcribed_RNA"/>
</dbReference>
<dbReference type="InterPro" id="IPR013087">
    <property type="entry name" value="Znf_C2H2_type"/>
</dbReference>
<name>A0A7S3RCY8_9SPIT</name>
<protein>
    <recommendedName>
        <fullName evidence="2">C2H2-type domain-containing protein</fullName>
    </recommendedName>
</protein>
<feature type="domain" description="C2H2-type" evidence="2">
    <location>
        <begin position="72"/>
        <end position="95"/>
    </location>
</feature>
<evidence type="ECO:0000256" key="1">
    <source>
        <dbReference type="SAM" id="MobiDB-lite"/>
    </source>
</evidence>
<proteinExistence type="predicted"/>
<sequence length="135" mass="14867">MSEELSQAFYDYERAAVAALVGLCSSGSPTRRGKSGRPRLDSEGSSPSDSPRVIRRKESGSHPSGGAARFQCRYPGCSKMYASTDAVRKHCRKRHFEWLRRLDQLASHERQMSKPALYCRWSGAEGPGEVGSVAS</sequence>
<evidence type="ECO:0000259" key="2">
    <source>
        <dbReference type="PROSITE" id="PS00028"/>
    </source>
</evidence>